<dbReference type="InterPro" id="IPR027417">
    <property type="entry name" value="P-loop_NTPase"/>
</dbReference>
<dbReference type="InterPro" id="IPR053980">
    <property type="entry name" value="ISP_coupler"/>
</dbReference>
<keyword evidence="2" id="KW-0067">ATP-binding</keyword>
<dbReference type="InterPro" id="IPR006935">
    <property type="entry name" value="Helicase/UvrB_N"/>
</dbReference>
<dbReference type="PROSITE" id="PS51192">
    <property type="entry name" value="HELICASE_ATP_BIND_1"/>
    <property type="match status" value="1"/>
</dbReference>
<dbReference type="EMBL" id="JAFHKR010000037">
    <property type="protein sequence ID" value="MBN3553315.1"/>
    <property type="molecule type" value="Genomic_DNA"/>
</dbReference>
<feature type="domain" description="Helicase ATP-binding" evidence="1">
    <location>
        <begin position="186"/>
        <end position="393"/>
    </location>
</feature>
<dbReference type="Pfam" id="PF18135">
    <property type="entry name" value="Type_ISP_C"/>
    <property type="match status" value="1"/>
</dbReference>
<dbReference type="SUPFAM" id="SSF52540">
    <property type="entry name" value="P-loop containing nucleoside triphosphate hydrolases"/>
    <property type="match status" value="1"/>
</dbReference>
<dbReference type="PRINTS" id="PR00507">
    <property type="entry name" value="N12N6MTFRASE"/>
</dbReference>
<name>A0ABS2ZMJ7_9BACL</name>
<dbReference type="InterPro" id="IPR003593">
    <property type="entry name" value="AAA+_ATPase"/>
</dbReference>
<protein>
    <submittedName>
        <fullName evidence="2">DEAD/DEAH box helicase</fullName>
    </submittedName>
</protein>
<dbReference type="InterPro" id="IPR039442">
    <property type="entry name" value="Mrr-like_dom"/>
</dbReference>
<dbReference type="SMART" id="SM00490">
    <property type="entry name" value="HELICc"/>
    <property type="match status" value="1"/>
</dbReference>
<dbReference type="SMART" id="SM00382">
    <property type="entry name" value="AAA"/>
    <property type="match status" value="1"/>
</dbReference>
<dbReference type="Pfam" id="PF04851">
    <property type="entry name" value="ResIII"/>
    <property type="match status" value="1"/>
</dbReference>
<evidence type="ECO:0000313" key="3">
    <source>
        <dbReference type="Proteomes" id="UP001296923"/>
    </source>
</evidence>
<dbReference type="Gene3D" id="3.40.50.300">
    <property type="entry name" value="P-loop containing nucleotide triphosphate hydrolases"/>
    <property type="match status" value="2"/>
</dbReference>
<evidence type="ECO:0000313" key="2">
    <source>
        <dbReference type="EMBL" id="MBN3553315.1"/>
    </source>
</evidence>
<comment type="caution">
    <text evidence="2">The sequence shown here is derived from an EMBL/GenBank/DDBJ whole genome shotgun (WGS) entry which is preliminary data.</text>
</comment>
<accession>A0ABS2ZMJ7</accession>
<dbReference type="InterPro" id="IPR050742">
    <property type="entry name" value="Helicase_Restrict-Modif_Enz"/>
</dbReference>
<dbReference type="SUPFAM" id="SSF52980">
    <property type="entry name" value="Restriction endonuclease-like"/>
    <property type="match status" value="1"/>
</dbReference>
<dbReference type="InterPro" id="IPR014001">
    <property type="entry name" value="Helicase_ATP-bd"/>
</dbReference>
<dbReference type="Pfam" id="PF00271">
    <property type="entry name" value="Helicase_C"/>
    <property type="match status" value="1"/>
</dbReference>
<dbReference type="PANTHER" id="PTHR47396:SF1">
    <property type="entry name" value="ATP-DEPENDENT HELICASE IRC3-RELATED"/>
    <property type="match status" value="1"/>
</dbReference>
<dbReference type="Pfam" id="PF13156">
    <property type="entry name" value="Mrr_cat_2"/>
    <property type="match status" value="1"/>
</dbReference>
<dbReference type="GO" id="GO:0004386">
    <property type="term" value="F:helicase activity"/>
    <property type="evidence" value="ECO:0007669"/>
    <property type="project" value="UniProtKB-KW"/>
</dbReference>
<evidence type="ECO:0000259" key="1">
    <source>
        <dbReference type="PROSITE" id="PS51192"/>
    </source>
</evidence>
<gene>
    <name evidence="2" type="ORF">JYA63_03490</name>
</gene>
<dbReference type="SUPFAM" id="SSF53335">
    <property type="entry name" value="S-adenosyl-L-methionine-dependent methyltransferases"/>
    <property type="match status" value="1"/>
</dbReference>
<keyword evidence="2" id="KW-0547">Nucleotide-binding</keyword>
<dbReference type="InterPro" id="IPR011335">
    <property type="entry name" value="Restrct_endonuc-II-like"/>
</dbReference>
<dbReference type="PANTHER" id="PTHR47396">
    <property type="entry name" value="TYPE I RESTRICTION ENZYME ECOKI R PROTEIN"/>
    <property type="match status" value="1"/>
</dbReference>
<dbReference type="Proteomes" id="UP001296923">
    <property type="component" value="Unassembled WGS sequence"/>
</dbReference>
<dbReference type="InterPro" id="IPR001650">
    <property type="entry name" value="Helicase_C-like"/>
</dbReference>
<dbReference type="Gene3D" id="3.40.50.150">
    <property type="entry name" value="Vaccinia Virus protein VP39"/>
    <property type="match status" value="1"/>
</dbReference>
<dbReference type="InterPro" id="IPR041635">
    <property type="entry name" value="Type_ISP_LLaBIII_C"/>
</dbReference>
<dbReference type="InterPro" id="IPR011639">
    <property type="entry name" value="MethylTrfase_TaqI-like_dom"/>
</dbReference>
<dbReference type="Pfam" id="PF22240">
    <property type="entry name" value="ISP_coupler"/>
    <property type="match status" value="1"/>
</dbReference>
<keyword evidence="3" id="KW-1185">Reference proteome</keyword>
<keyword evidence="2" id="KW-0347">Helicase</keyword>
<keyword evidence="2" id="KW-0378">Hydrolase</keyword>
<sequence length="1559" mass="179094">MDQKNHKSFVTLINEIDTKQHTQRDRGTLFELLFVAYLENEPMYNRLFEKVWKLSDVPAEYNIPKKDTGVDLVARKRETGELVAIQCKYYSEGMVIRKAHIDSFLNEVGKSYYSEGIIVTTTDKWSDNADDALKFRNKIISRISLSDLQQSQIDWSAYSFNNPKKVKLQKKKTPRPHQIPAIEDVVNGFKNADRGKLIMAPGTGKTYTSMAIAEKLAAEKKDTYRVLYLVPSIQLLSQTLRSWNADTNYKMDSIAVCSDRKVTKEKGENELEDIAAADIGYPATTNTQKLLEYQNKIESNENPGDFLVVYSTYQSIDVIIEAQKKGFYQFDLVICDEAHRTTGATENGREGSAFTKVHSDDNIKTVKRLYQTATPRVYGEDAKKKADEMSVLIADMGDSEIYGEEFYRIGFGDAIRKDILTDYKVMVLAVDEEVIARRFQQMLARESELEFDDVTKIIGCWNGLVKRKSHSDETLGQPMKRAIAFTGTIKDSKLITNMFSQVVDEYISEVNEDSFSIEIEHADGSMNALKKNEKISWLKADVPDHTCRILSNARFLTEGVDVPDLDAVMFLKPRKSKIDIAQAVGRVMRKVEGKDYGYVILPIGIPAGVDPNSVLDNNDKYRVVWEVLNALRSLDERFDATINKLELNKKKPGQIQVIGVGDPPEDGLISPEPEDEQLSFSLTDEDWSELERAIYGKIVRKVGNVRYWEQWSEDVADIARKHIMRIHVMLEDENTEAYKEFQKFLASLRYNINDSITVNQAIEMLAQHLITKPVFEALFDSYSFVNNNPVSKAMDSMLTILDEQGLVKEQRRLQEFYESVSVRAKGIDNLKAKQEIIIQLYNRFFKVGFKDTTERLGIVFTPIEAVDFIVRSMDEVLKKHFGKSLASEGVHILDPFTGTGTFITSVLQSGLVPKEDLVRKYTQELHANEIVLLSYYIAAINIEETYHAIMEGEYKPFEGIVLTDTFETTENKDSFMDELFDENNARLKKQQEEPIFVIMGNPPYSARQTNENDGQQNKKYQGLDNRIRDTYVKNSNAVNKNTLYDPLIRAFRWSSDRLGQQGVIGFITNGSYIDTSTAEGIRKCFHEEFNYIYVYNLRGNAYLQGEDRRKEGGNIFGEGSRTLIAITLLIKDGSDNHEIYYRDIGDYLNKEQKLQLLKESSLLNSTEWTQIFPDKNNDWVNQRGGEYSNFVSIDPEESGVFLEKSLGISTNRDIWVYGFSKTQVELNTQIMLNNFNTEIDRLKEISNKEKRISLLNIAPNFVSWSSGLKNVFAKGEKLLLNPAEIQTHIYRPFTKKWLYYDKKVIERPRKWKEIFGDSNRAILVPNNGSKRSFACLMVDTVPDLNFFHGGAQGYVLFNKKNVVELFKDNESNISEDIAKKFDLSTEEMFYYTYAVMHSKDYRTMFENNLRKEFPRIPKVKHAEKYVEIGYKLAEIHLNYENCPPCSETKIEFLVNHPSYRVNKIKQDKKNKSIIVFNNDIKIKNIPEKAFEYNLNGRSAIEWIIEQYQVKTDKKSGITDDPNNYSDDEKYIFNLLLSIINVSVQTVDLVNNLPALVIEE</sequence>
<proteinExistence type="predicted"/>
<dbReference type="InterPro" id="IPR029063">
    <property type="entry name" value="SAM-dependent_MTases_sf"/>
</dbReference>
<reference evidence="2 3" key="1">
    <citation type="submission" date="2021-01" db="EMBL/GenBank/DDBJ databases">
        <title>Genome Sequencing of Type Strains.</title>
        <authorList>
            <person name="Lemaire J.F."/>
            <person name="Inderbitzin P."/>
            <person name="Collins S.B."/>
            <person name="Wespe N."/>
            <person name="Knight-Connoni V."/>
        </authorList>
    </citation>
    <scope>NUCLEOTIDE SEQUENCE [LARGE SCALE GENOMIC DNA]</scope>
    <source>
        <strain evidence="2 3">DSM 23009</strain>
    </source>
</reference>
<dbReference type="Pfam" id="PF07669">
    <property type="entry name" value="Eco57I"/>
    <property type="match status" value="1"/>
</dbReference>
<dbReference type="SMART" id="SM00487">
    <property type="entry name" value="DEXDc"/>
    <property type="match status" value="1"/>
</dbReference>
<dbReference type="CDD" id="cd22333">
    <property type="entry name" value="LlaBIII_nuclease-like"/>
    <property type="match status" value="1"/>
</dbReference>
<organism evidence="2 3">
    <name type="scientific">Fictibacillus nanhaiensis</name>
    <dbReference type="NCBI Taxonomy" id="742169"/>
    <lineage>
        <taxon>Bacteria</taxon>
        <taxon>Bacillati</taxon>
        <taxon>Bacillota</taxon>
        <taxon>Bacilli</taxon>
        <taxon>Bacillales</taxon>
        <taxon>Fictibacillaceae</taxon>
        <taxon>Fictibacillus</taxon>
    </lineage>
</organism>